<keyword evidence="2" id="KW-1133">Transmembrane helix</keyword>
<keyword evidence="2" id="KW-0812">Transmembrane</keyword>
<feature type="transmembrane region" description="Helical" evidence="2">
    <location>
        <begin position="228"/>
        <end position="249"/>
    </location>
</feature>
<name>A0A8H7PCX1_MORIS</name>
<gene>
    <name evidence="3" type="ORF">INT43_008269</name>
</gene>
<dbReference type="NCBIfam" id="NF041646">
    <property type="entry name" value="VC0807_fam"/>
    <property type="match status" value="1"/>
</dbReference>
<feature type="transmembrane region" description="Helical" evidence="2">
    <location>
        <begin position="70"/>
        <end position="91"/>
    </location>
</feature>
<organism evidence="3 4">
    <name type="scientific">Mortierella isabellina</name>
    <name type="common">Filamentous fungus</name>
    <name type="synonym">Umbelopsis isabellina</name>
    <dbReference type="NCBI Taxonomy" id="91625"/>
    <lineage>
        <taxon>Eukaryota</taxon>
        <taxon>Fungi</taxon>
        <taxon>Fungi incertae sedis</taxon>
        <taxon>Mucoromycota</taxon>
        <taxon>Mucoromycotina</taxon>
        <taxon>Umbelopsidomycetes</taxon>
        <taxon>Umbelopsidales</taxon>
        <taxon>Umbelopsidaceae</taxon>
        <taxon>Umbelopsis</taxon>
    </lineage>
</organism>
<feature type="region of interest" description="Disordered" evidence="1">
    <location>
        <begin position="8"/>
        <end position="53"/>
    </location>
</feature>
<keyword evidence="2" id="KW-0472">Membrane</keyword>
<feature type="transmembrane region" description="Helical" evidence="2">
    <location>
        <begin position="97"/>
        <end position="118"/>
    </location>
</feature>
<evidence type="ECO:0000313" key="3">
    <source>
        <dbReference type="EMBL" id="KAG2171543.1"/>
    </source>
</evidence>
<reference evidence="3" key="1">
    <citation type="submission" date="2020-12" db="EMBL/GenBank/DDBJ databases">
        <title>Metabolic potential, ecology and presence of endohyphal bacteria is reflected in genomic diversity of Mucoromycotina.</title>
        <authorList>
            <person name="Muszewska A."/>
            <person name="Okrasinska A."/>
            <person name="Steczkiewicz K."/>
            <person name="Drgas O."/>
            <person name="Orlowska M."/>
            <person name="Perlinska-Lenart U."/>
            <person name="Aleksandrzak-Piekarczyk T."/>
            <person name="Szatraj K."/>
            <person name="Zielenkiewicz U."/>
            <person name="Pilsyk S."/>
            <person name="Malc E."/>
            <person name="Mieczkowski P."/>
            <person name="Kruszewska J.S."/>
            <person name="Biernat P."/>
            <person name="Pawlowska J."/>
        </authorList>
    </citation>
    <scope>NUCLEOTIDE SEQUENCE</scope>
    <source>
        <strain evidence="3">WA0000067209</strain>
    </source>
</reference>
<feature type="transmembrane region" description="Helical" evidence="2">
    <location>
        <begin position="125"/>
        <end position="142"/>
    </location>
</feature>
<dbReference type="Proteomes" id="UP000654370">
    <property type="component" value="Unassembled WGS sequence"/>
</dbReference>
<dbReference type="AlphaFoldDB" id="A0A8H7PCX1"/>
<feature type="transmembrane region" description="Helical" evidence="2">
    <location>
        <begin position="148"/>
        <end position="169"/>
    </location>
</feature>
<accession>A0A8H7PCX1</accession>
<dbReference type="OrthoDB" id="9996464at2759"/>
<protein>
    <submittedName>
        <fullName evidence="3">Uncharacterized protein</fullName>
    </submittedName>
</protein>
<comment type="caution">
    <text evidence="3">The sequence shown here is derived from an EMBL/GenBank/DDBJ whole genome shotgun (WGS) entry which is preliminary data.</text>
</comment>
<evidence type="ECO:0000256" key="1">
    <source>
        <dbReference type="SAM" id="MobiDB-lite"/>
    </source>
</evidence>
<proteinExistence type="predicted"/>
<dbReference type="EMBL" id="JAEPQZ010000020">
    <property type="protein sequence ID" value="KAG2171543.1"/>
    <property type="molecule type" value="Genomic_DNA"/>
</dbReference>
<evidence type="ECO:0000313" key="4">
    <source>
        <dbReference type="Proteomes" id="UP000654370"/>
    </source>
</evidence>
<feature type="region of interest" description="Disordered" evidence="1">
    <location>
        <begin position="308"/>
        <end position="408"/>
    </location>
</feature>
<evidence type="ECO:0000256" key="2">
    <source>
        <dbReference type="SAM" id="Phobius"/>
    </source>
</evidence>
<feature type="transmembrane region" description="Helical" evidence="2">
    <location>
        <begin position="255"/>
        <end position="277"/>
    </location>
</feature>
<sequence length="408" mass="45975">MLAYQLYKGYKQKQQDRSNAGYERKTSTESDTTPLNTMDLEEGGAPKQGIKREGTISEAQMSKKAARKAWMALTITLLIEVILPVALYYILKSHMSMLAALLISSAPAILSVFVKAIWYRRVDPLGVLIVGGFIISAAISVIDANPRVLLLRESCTTAAMGLFFFLSLIPIKIGKWQLKPLSYSVSYQMAAAAPSVRFMRNGEMVEMKRPEFNWQYIKVFRKIMRINTVLWGIALLSEFTGKLIMYFSSLTIDQMVLYGNIVLGSVMVTTTIISVVLSMRMRKLMIPEVEKVKRQLEVDAQEYLAKNQAYQTPYDPQPPIQADDYSRPQPPFAGAPGYQKPQSPYHSPPSYPRQQSPYERPVSPYDRPVSPYQNLPAPRPVSYHAPPAPEHHGEPQPYDPTYQPGQIA</sequence>
<keyword evidence="4" id="KW-1185">Reference proteome</keyword>